<proteinExistence type="inferred from homology"/>
<dbReference type="Pfam" id="PF00057">
    <property type="entry name" value="Ldl_recept_a"/>
    <property type="match status" value="1"/>
</dbReference>
<evidence type="ECO:0000256" key="9">
    <source>
        <dbReference type="ARBA" id="ARBA00023157"/>
    </source>
</evidence>
<feature type="transmembrane region" description="Helical" evidence="14">
    <location>
        <begin position="541"/>
        <end position="563"/>
    </location>
</feature>
<dbReference type="SMART" id="SM00369">
    <property type="entry name" value="LRR_TYP"/>
    <property type="match status" value="7"/>
</dbReference>
<evidence type="ECO:0000256" key="1">
    <source>
        <dbReference type="ARBA" id="ARBA00004651"/>
    </source>
</evidence>
<feature type="disulfide bond" evidence="12">
    <location>
        <begin position="107"/>
        <end position="122"/>
    </location>
</feature>
<evidence type="ECO:0000256" key="2">
    <source>
        <dbReference type="ARBA" id="ARBA00022475"/>
    </source>
</evidence>
<evidence type="ECO:0000256" key="6">
    <source>
        <dbReference type="ARBA" id="ARBA00022989"/>
    </source>
</evidence>
<keyword evidence="3" id="KW-0433">Leucine-rich repeat</keyword>
<dbReference type="GO" id="GO:0008528">
    <property type="term" value="F:G protein-coupled peptide receptor activity"/>
    <property type="evidence" value="ECO:0000318"/>
    <property type="project" value="GO_Central"/>
</dbReference>
<feature type="transmembrane region" description="Helical" evidence="14">
    <location>
        <begin position="418"/>
        <end position="439"/>
    </location>
</feature>
<dbReference type="Proteomes" id="UP000007110">
    <property type="component" value="Unassembled WGS sequence"/>
</dbReference>
<feature type="signal peptide" evidence="15">
    <location>
        <begin position="1"/>
        <end position="25"/>
    </location>
</feature>
<dbReference type="InterPro" id="IPR017452">
    <property type="entry name" value="GPCR_Rhodpsn_7TM"/>
</dbReference>
<keyword evidence="8 14" id="KW-0472">Membrane</keyword>
<keyword evidence="10 13" id="KW-0675">Receptor</keyword>
<sequence length="758" mass="84358">MFCVFRLVFTHLFLGVLLLGFQTHGQLTSVTTDEFGLITTQQPEGDFRCTGSDVSYDLDDLCDGTAICPQDDDEFLCSDKDFKSCETPEQMRCFNTTGTCVQLTSICDGKPDCADQSDEIYCEAVNCSSTCSFCSKVGASCDMNGLINNLGSLTLPSTIRYLKLTNFSDLQYGLPITQAEYPLLTRLLLSGNGVSAIGQRVFENMTSLRTLDLSGNKISALSRGSFQGMPRLQNLYLHDNMLIFIENGAFIGLPELRRLDLGHNKLESISSGTFQDLGNITDLILRNNSISMIETGAFSGLDKITGISFTDNKLTELRKGMLDGLSSVEWISFRRNPLSYIEPGTFDYTNKIQNLQLVEVQLNHLEPDMFRGIESIQYLSTDDYRLCCLFDSADQCSQASMSSLDSCTRLMPNNVLRIAMWVLGFGALFGNTMVIFIRCRKKRSNTRNHAQVFFISNLAIADWFMGIFMIIIASADTYYGEYYFLKAPHWRSSGLCRFAGALAILSSESSVFFLTIITVDRFLSVVFPFSRFKFHSESARVCVGITWVITIIISLGPVVIGSFVPGFYGLSDVCIGLPLSVDSTGTGTLVYDHTLAIPVFTPNNDGSLQPSWIYSIVLFLGINLICFLFILICYIIIFVQVRKSANSIGKDRKTGSPHDQEVRIAFKMAIIVGTDFLCWMPVIIMGILSQARLVELPVSLYAWSAVFILPINSTLNPYLYTFTEFIGQKKKRANASQKSMKTISTVVANKSSEHDTRL</sequence>
<dbReference type="PROSITE" id="PS50068">
    <property type="entry name" value="LDLRA_2"/>
    <property type="match status" value="1"/>
</dbReference>
<evidence type="ECO:0000256" key="7">
    <source>
        <dbReference type="ARBA" id="ARBA00023040"/>
    </source>
</evidence>
<dbReference type="GeneID" id="581458"/>
<dbReference type="InterPro" id="IPR001611">
    <property type="entry name" value="Leu-rich_rpt"/>
</dbReference>
<dbReference type="InterPro" id="IPR000276">
    <property type="entry name" value="GPCR_Rhodpsn"/>
</dbReference>
<evidence type="ECO:0000256" key="8">
    <source>
        <dbReference type="ARBA" id="ARBA00023136"/>
    </source>
</evidence>
<feature type="transmembrane region" description="Helical" evidence="14">
    <location>
        <begin position="612"/>
        <end position="641"/>
    </location>
</feature>
<organism evidence="17 18">
    <name type="scientific">Strongylocentrotus purpuratus</name>
    <name type="common">Purple sea urchin</name>
    <dbReference type="NCBI Taxonomy" id="7668"/>
    <lineage>
        <taxon>Eukaryota</taxon>
        <taxon>Metazoa</taxon>
        <taxon>Echinodermata</taxon>
        <taxon>Eleutherozoa</taxon>
        <taxon>Echinozoa</taxon>
        <taxon>Echinoidea</taxon>
        <taxon>Euechinoidea</taxon>
        <taxon>Echinacea</taxon>
        <taxon>Camarodonta</taxon>
        <taxon>Echinidea</taxon>
        <taxon>Strongylocentrotidae</taxon>
        <taxon>Strongylocentrotus</taxon>
    </lineage>
</organism>
<dbReference type="InterPro" id="IPR002172">
    <property type="entry name" value="LDrepeatLR_classA_rpt"/>
</dbReference>
<dbReference type="SUPFAM" id="SSF57424">
    <property type="entry name" value="LDL receptor-like module"/>
    <property type="match status" value="1"/>
</dbReference>
<keyword evidence="7 13" id="KW-0297">G-protein coupled receptor</keyword>
<dbReference type="GO" id="GO:0009755">
    <property type="term" value="P:hormone-mediated signaling pathway"/>
    <property type="evidence" value="ECO:0000318"/>
    <property type="project" value="GO_Central"/>
</dbReference>
<dbReference type="GO" id="GO:0005886">
    <property type="term" value="C:plasma membrane"/>
    <property type="evidence" value="ECO:0000318"/>
    <property type="project" value="GO_Central"/>
</dbReference>
<dbReference type="Gene3D" id="3.80.10.10">
    <property type="entry name" value="Ribonuclease Inhibitor"/>
    <property type="match status" value="2"/>
</dbReference>
<evidence type="ECO:0000256" key="15">
    <source>
        <dbReference type="SAM" id="SignalP"/>
    </source>
</evidence>
<dbReference type="Gene3D" id="4.10.400.10">
    <property type="entry name" value="Low-density Lipoprotein Receptor"/>
    <property type="match status" value="1"/>
</dbReference>
<accession>A0A7M7NKZ1</accession>
<dbReference type="InterPro" id="IPR032675">
    <property type="entry name" value="LRR_dom_sf"/>
</dbReference>
<evidence type="ECO:0000256" key="4">
    <source>
        <dbReference type="ARBA" id="ARBA00022692"/>
    </source>
</evidence>
<keyword evidence="5" id="KW-0677">Repeat</keyword>
<keyword evidence="6 14" id="KW-1133">Transmembrane helix</keyword>
<dbReference type="Pfam" id="PF00001">
    <property type="entry name" value="7tm_1"/>
    <property type="match status" value="1"/>
</dbReference>
<evidence type="ECO:0000256" key="11">
    <source>
        <dbReference type="ARBA" id="ARBA00023224"/>
    </source>
</evidence>
<dbReference type="GO" id="GO:0007189">
    <property type="term" value="P:adenylate cyclase-activating G protein-coupled receptor signaling pathway"/>
    <property type="evidence" value="ECO:0000318"/>
    <property type="project" value="GO_Central"/>
</dbReference>
<keyword evidence="15" id="KW-0732">Signal</keyword>
<comment type="caution">
    <text evidence="12">Lacks conserved residue(s) required for the propagation of feature annotation.</text>
</comment>
<dbReference type="CDD" id="cd00112">
    <property type="entry name" value="LDLa"/>
    <property type="match status" value="1"/>
</dbReference>
<feature type="transmembrane region" description="Helical" evidence="14">
    <location>
        <begin position="451"/>
        <end position="475"/>
    </location>
</feature>
<evidence type="ECO:0000256" key="5">
    <source>
        <dbReference type="ARBA" id="ARBA00022737"/>
    </source>
</evidence>
<evidence type="ECO:0000256" key="14">
    <source>
        <dbReference type="SAM" id="Phobius"/>
    </source>
</evidence>
<protein>
    <recommendedName>
        <fullName evidence="16">G-protein coupled receptors family 1 profile domain-containing protein</fullName>
    </recommendedName>
</protein>
<dbReference type="InterPro" id="IPR023415">
    <property type="entry name" value="LDLR_class-A_CS"/>
</dbReference>
<reference evidence="17" key="2">
    <citation type="submission" date="2021-01" db="UniProtKB">
        <authorList>
            <consortium name="EnsemblMetazoa"/>
        </authorList>
    </citation>
    <scope>IDENTIFICATION</scope>
</reference>
<reference evidence="18" key="1">
    <citation type="submission" date="2015-02" db="EMBL/GenBank/DDBJ databases">
        <title>Genome sequencing for Strongylocentrotus purpuratus.</title>
        <authorList>
            <person name="Murali S."/>
            <person name="Liu Y."/>
            <person name="Vee V."/>
            <person name="English A."/>
            <person name="Wang M."/>
            <person name="Skinner E."/>
            <person name="Han Y."/>
            <person name="Muzny D.M."/>
            <person name="Worley K.C."/>
            <person name="Gibbs R.A."/>
        </authorList>
    </citation>
    <scope>NUCLEOTIDE SEQUENCE</scope>
</reference>
<evidence type="ECO:0000313" key="18">
    <source>
        <dbReference type="Proteomes" id="UP000007110"/>
    </source>
</evidence>
<comment type="subcellular location">
    <subcellularLocation>
        <location evidence="1">Cell membrane</location>
        <topology evidence="1">Multi-pass membrane protein</topology>
    </subcellularLocation>
</comment>
<dbReference type="PANTHER" id="PTHR24372:SF77">
    <property type="entry name" value="G-PROTEIN COUPLED RECEPTORS FAMILY 1 PROFILE DOMAIN-CONTAINING PROTEIN"/>
    <property type="match status" value="1"/>
</dbReference>
<name>A0A7M7NKZ1_STRPU</name>
<dbReference type="SMART" id="SM00192">
    <property type="entry name" value="LDLa"/>
    <property type="match status" value="1"/>
</dbReference>
<evidence type="ECO:0000259" key="16">
    <source>
        <dbReference type="PROSITE" id="PS50262"/>
    </source>
</evidence>
<evidence type="ECO:0000313" key="17">
    <source>
        <dbReference type="EnsemblMetazoa" id="XP_030838149"/>
    </source>
</evidence>
<dbReference type="PROSITE" id="PS01209">
    <property type="entry name" value="LDLRA_1"/>
    <property type="match status" value="1"/>
</dbReference>
<dbReference type="PROSITE" id="PS51450">
    <property type="entry name" value="LRR"/>
    <property type="match status" value="2"/>
</dbReference>
<dbReference type="SUPFAM" id="SSF52058">
    <property type="entry name" value="L domain-like"/>
    <property type="match status" value="1"/>
</dbReference>
<evidence type="ECO:0000256" key="10">
    <source>
        <dbReference type="ARBA" id="ARBA00023170"/>
    </source>
</evidence>
<evidence type="ECO:0000256" key="12">
    <source>
        <dbReference type="PROSITE-ProRule" id="PRU00124"/>
    </source>
</evidence>
<feature type="transmembrane region" description="Helical" evidence="14">
    <location>
        <begin position="700"/>
        <end position="722"/>
    </location>
</feature>
<dbReference type="InterPro" id="IPR036055">
    <property type="entry name" value="LDL_receptor-like_sf"/>
</dbReference>
<keyword evidence="9 12" id="KW-1015">Disulfide bond</keyword>
<dbReference type="AlphaFoldDB" id="A0A7M7NKZ1"/>
<dbReference type="SUPFAM" id="SSF81321">
    <property type="entry name" value="Family A G protein-coupled receptor-like"/>
    <property type="match status" value="1"/>
</dbReference>
<dbReference type="EnsemblMetazoa" id="XM_030982289">
    <property type="protein sequence ID" value="XP_030838149"/>
    <property type="gene ID" value="LOC581458"/>
</dbReference>
<dbReference type="PANTHER" id="PTHR24372">
    <property type="entry name" value="GLYCOPROTEIN HORMONE RECEPTOR"/>
    <property type="match status" value="1"/>
</dbReference>
<dbReference type="PRINTS" id="PR00237">
    <property type="entry name" value="GPCRRHODOPSN"/>
</dbReference>
<dbReference type="InterPro" id="IPR003591">
    <property type="entry name" value="Leu-rich_rpt_typical-subtyp"/>
</dbReference>
<dbReference type="OrthoDB" id="10035376at2759"/>
<comment type="similarity">
    <text evidence="13">Belongs to the G-protein coupled receptor 1 family.</text>
</comment>
<evidence type="ECO:0000256" key="13">
    <source>
        <dbReference type="RuleBase" id="RU000688"/>
    </source>
</evidence>
<feature type="transmembrane region" description="Helical" evidence="14">
    <location>
        <begin position="662"/>
        <end position="688"/>
    </location>
</feature>
<dbReference type="Pfam" id="PF13855">
    <property type="entry name" value="LRR_8"/>
    <property type="match status" value="2"/>
</dbReference>
<dbReference type="RefSeq" id="XP_030838149.1">
    <property type="nucleotide sequence ID" value="XM_030982289.1"/>
</dbReference>
<dbReference type="PRINTS" id="PR00019">
    <property type="entry name" value="LEURICHRPT"/>
</dbReference>
<feature type="chain" id="PRO_5029612900" description="G-protein coupled receptors family 1 profile domain-containing protein" evidence="15">
    <location>
        <begin position="26"/>
        <end position="758"/>
    </location>
</feature>
<dbReference type="Gene3D" id="1.20.1070.10">
    <property type="entry name" value="Rhodopsin 7-helix transmembrane proteins"/>
    <property type="match status" value="1"/>
</dbReference>
<evidence type="ECO:0000256" key="3">
    <source>
        <dbReference type="ARBA" id="ARBA00022614"/>
    </source>
</evidence>
<dbReference type="InParanoid" id="A0A7M7NKZ1"/>
<keyword evidence="4 13" id="KW-0812">Transmembrane</keyword>
<dbReference type="FunFam" id="1.20.1070.10:FF:000393">
    <property type="entry name" value="Predicted protein"/>
    <property type="match status" value="1"/>
</dbReference>
<keyword evidence="18" id="KW-1185">Reference proteome</keyword>
<keyword evidence="11 13" id="KW-0807">Transducer</keyword>
<keyword evidence="2" id="KW-1003">Cell membrane</keyword>
<feature type="domain" description="G-protein coupled receptors family 1 profile" evidence="16">
    <location>
        <begin position="430"/>
        <end position="720"/>
    </location>
</feature>
<dbReference type="PROSITE" id="PS50262">
    <property type="entry name" value="G_PROTEIN_RECEP_F1_2"/>
    <property type="match status" value="1"/>
</dbReference>
<dbReference type="PROSITE" id="PS00237">
    <property type="entry name" value="G_PROTEIN_RECEP_F1_1"/>
    <property type="match status" value="1"/>
</dbReference>
<dbReference type="FunFam" id="3.80.10.10:FF:001164">
    <property type="entry name" value="GH01279p"/>
    <property type="match status" value="1"/>
</dbReference>